<name>A0ABV7MCU6_9PROT</name>
<organism evidence="2 3">
    <name type="scientific">Parvularcula lutaonensis</name>
    <dbReference type="NCBI Taxonomy" id="491923"/>
    <lineage>
        <taxon>Bacteria</taxon>
        <taxon>Pseudomonadati</taxon>
        <taxon>Pseudomonadota</taxon>
        <taxon>Alphaproteobacteria</taxon>
        <taxon>Parvularculales</taxon>
        <taxon>Parvularculaceae</taxon>
        <taxon>Parvularcula</taxon>
    </lineage>
</organism>
<reference evidence="3" key="1">
    <citation type="journal article" date="2019" name="Int. J. Syst. Evol. Microbiol.">
        <title>The Global Catalogue of Microorganisms (GCM) 10K type strain sequencing project: providing services to taxonomists for standard genome sequencing and annotation.</title>
        <authorList>
            <consortium name="The Broad Institute Genomics Platform"/>
            <consortium name="The Broad Institute Genome Sequencing Center for Infectious Disease"/>
            <person name="Wu L."/>
            <person name="Ma J."/>
        </authorList>
    </citation>
    <scope>NUCLEOTIDE SEQUENCE [LARGE SCALE GENOMIC DNA]</scope>
    <source>
        <strain evidence="3">KCTC 22245</strain>
    </source>
</reference>
<feature type="transmembrane region" description="Helical" evidence="1">
    <location>
        <begin position="122"/>
        <end position="143"/>
    </location>
</feature>
<protein>
    <submittedName>
        <fullName evidence="2">DUF3667 domain-containing protein</fullName>
    </submittedName>
</protein>
<keyword evidence="1" id="KW-0812">Transmembrane</keyword>
<feature type="transmembrane region" description="Helical" evidence="1">
    <location>
        <begin position="81"/>
        <end position="102"/>
    </location>
</feature>
<gene>
    <name evidence="2" type="ORF">ACFONP_05180</name>
</gene>
<keyword evidence="3" id="KW-1185">Reference proteome</keyword>
<dbReference type="EMBL" id="JBHRVA010000002">
    <property type="protein sequence ID" value="MFC3302121.1"/>
    <property type="molecule type" value="Genomic_DNA"/>
</dbReference>
<evidence type="ECO:0000313" key="3">
    <source>
        <dbReference type="Proteomes" id="UP001595607"/>
    </source>
</evidence>
<feature type="transmembrane region" description="Helical" evidence="1">
    <location>
        <begin position="155"/>
        <end position="180"/>
    </location>
</feature>
<evidence type="ECO:0000256" key="1">
    <source>
        <dbReference type="SAM" id="Phobius"/>
    </source>
</evidence>
<accession>A0ABV7MCU6</accession>
<feature type="transmembrane region" description="Helical" evidence="1">
    <location>
        <begin position="218"/>
        <end position="242"/>
    </location>
</feature>
<keyword evidence="1" id="KW-0472">Membrane</keyword>
<proteinExistence type="predicted"/>
<dbReference type="Proteomes" id="UP001595607">
    <property type="component" value="Unassembled WGS sequence"/>
</dbReference>
<keyword evidence="1" id="KW-1133">Transmembrane helix</keyword>
<sequence length="245" mass="26565">MTEACRNCGTQLNDRYCHHCGQDSHSPLVPLASAVQKASAALFDLEFKTLRTMVSLWRPGLTARRYIEGQRAPFASPVKTAVTSSVLLLIVAAFFAQGFGSIADSTGMVADLSIGARDFPTALTIVQLFTLLPLAGLIALSMIGRQRLFLEHLTFTLYFLAAVNIMSIAAYSVGFVVPALQNTTVVAWPFLGAFIAYLAIALRTAYRVSWPRVAIATPLLTLAFFMFNVFFMAMVVGFHAAAKTG</sequence>
<feature type="transmembrane region" description="Helical" evidence="1">
    <location>
        <begin position="186"/>
        <end position="206"/>
    </location>
</feature>
<dbReference type="RefSeq" id="WP_189574402.1">
    <property type="nucleotide sequence ID" value="NZ_BMXU01000001.1"/>
</dbReference>
<comment type="caution">
    <text evidence="2">The sequence shown here is derived from an EMBL/GenBank/DDBJ whole genome shotgun (WGS) entry which is preliminary data.</text>
</comment>
<evidence type="ECO:0000313" key="2">
    <source>
        <dbReference type="EMBL" id="MFC3302121.1"/>
    </source>
</evidence>